<dbReference type="OrthoDB" id="9812260at2"/>
<keyword evidence="1" id="KW-0597">Phosphoprotein</keyword>
<sequence length="152" mass="16716">MKRAPLSILLLEDDPADEYLVRMAMKQASPDTRISTAVDGREGLALLRREDGFDKVFDMLSGPDLILLDINMPGMDGHTFLAELKQDPLLCALPVVILTTSSDQRDISQAYVSGAAGYIVKPLSIEALIEALRCLCDYWGSVTELPKKMTSE</sequence>
<reference evidence="3 4" key="1">
    <citation type="submission" date="2018-07" db="EMBL/GenBank/DDBJ databases">
        <title>Halomonas rutogse sp. nov., isolated from Lake TangqianCo on Tibetan Plateau.</title>
        <authorList>
            <person name="Lu H."/>
            <person name="Xing P."/>
            <person name="Wu Q."/>
        </authorList>
    </citation>
    <scope>NUCLEOTIDE SEQUENCE [LARGE SCALE GENOMIC DNA]</scope>
    <source>
        <strain evidence="3 4">TQ8S</strain>
    </source>
</reference>
<name>A0A368TZZ2_9GAMM</name>
<dbReference type="AlphaFoldDB" id="A0A368TZZ2"/>
<dbReference type="PANTHER" id="PTHR44520:SF2">
    <property type="entry name" value="RESPONSE REGULATOR RCP1"/>
    <property type="match status" value="1"/>
</dbReference>
<protein>
    <submittedName>
        <fullName evidence="3">Response regulator</fullName>
    </submittedName>
</protein>
<dbReference type="SUPFAM" id="SSF52172">
    <property type="entry name" value="CheY-like"/>
    <property type="match status" value="1"/>
</dbReference>
<evidence type="ECO:0000313" key="4">
    <source>
        <dbReference type="Proteomes" id="UP000253204"/>
    </source>
</evidence>
<evidence type="ECO:0000259" key="2">
    <source>
        <dbReference type="PROSITE" id="PS50110"/>
    </source>
</evidence>
<dbReference type="Gene3D" id="3.40.50.2300">
    <property type="match status" value="1"/>
</dbReference>
<dbReference type="SMART" id="SM00448">
    <property type="entry name" value="REC"/>
    <property type="match status" value="1"/>
</dbReference>
<dbReference type="CDD" id="cd17557">
    <property type="entry name" value="REC_Rcp-like"/>
    <property type="match status" value="1"/>
</dbReference>
<comment type="caution">
    <text evidence="3">The sequence shown here is derived from an EMBL/GenBank/DDBJ whole genome shotgun (WGS) entry which is preliminary data.</text>
</comment>
<accession>A0A368TZZ2</accession>
<dbReference type="InterPro" id="IPR001789">
    <property type="entry name" value="Sig_transdc_resp-reg_receiver"/>
</dbReference>
<keyword evidence="4" id="KW-1185">Reference proteome</keyword>
<feature type="modified residue" description="4-aspartylphosphate" evidence="1">
    <location>
        <position position="69"/>
    </location>
</feature>
<feature type="domain" description="Response regulatory" evidence="2">
    <location>
        <begin position="7"/>
        <end position="136"/>
    </location>
</feature>
<organism evidence="3 4">
    <name type="scientific">Vreelandella rituensis</name>
    <dbReference type="NCBI Taxonomy" id="2282306"/>
    <lineage>
        <taxon>Bacteria</taxon>
        <taxon>Pseudomonadati</taxon>
        <taxon>Pseudomonadota</taxon>
        <taxon>Gammaproteobacteria</taxon>
        <taxon>Oceanospirillales</taxon>
        <taxon>Halomonadaceae</taxon>
        <taxon>Vreelandella</taxon>
    </lineage>
</organism>
<dbReference type="Pfam" id="PF00072">
    <property type="entry name" value="Response_reg"/>
    <property type="match status" value="1"/>
</dbReference>
<dbReference type="PANTHER" id="PTHR44520">
    <property type="entry name" value="RESPONSE REGULATOR RCP1-RELATED"/>
    <property type="match status" value="1"/>
</dbReference>
<dbReference type="InterPro" id="IPR011006">
    <property type="entry name" value="CheY-like_superfamily"/>
</dbReference>
<proteinExistence type="predicted"/>
<gene>
    <name evidence="3" type="ORF">DU506_12480</name>
</gene>
<dbReference type="GO" id="GO:0000160">
    <property type="term" value="P:phosphorelay signal transduction system"/>
    <property type="evidence" value="ECO:0007669"/>
    <property type="project" value="InterPro"/>
</dbReference>
<dbReference type="EMBL" id="QPIJ01000029">
    <property type="protein sequence ID" value="RCV89926.1"/>
    <property type="molecule type" value="Genomic_DNA"/>
</dbReference>
<dbReference type="Proteomes" id="UP000253204">
    <property type="component" value="Unassembled WGS sequence"/>
</dbReference>
<dbReference type="PROSITE" id="PS50110">
    <property type="entry name" value="RESPONSE_REGULATORY"/>
    <property type="match status" value="1"/>
</dbReference>
<dbReference type="InterPro" id="IPR052893">
    <property type="entry name" value="TCS_response_regulator"/>
</dbReference>
<evidence type="ECO:0000313" key="3">
    <source>
        <dbReference type="EMBL" id="RCV89926.1"/>
    </source>
</evidence>
<evidence type="ECO:0000256" key="1">
    <source>
        <dbReference type="PROSITE-ProRule" id="PRU00169"/>
    </source>
</evidence>